<protein>
    <submittedName>
        <fullName evidence="1">Transposon-transfer assisting family protein</fullName>
    </submittedName>
</protein>
<dbReference type="InterPro" id="IPR041965">
    <property type="entry name" value="TTRAP_sf"/>
</dbReference>
<dbReference type="Gene3D" id="1.10.10.1850">
    <property type="entry name" value="Sporulation protein-like"/>
    <property type="match status" value="1"/>
</dbReference>
<dbReference type="InterPro" id="IPR025468">
    <property type="entry name" value="TTRAP"/>
</dbReference>
<dbReference type="Proteomes" id="UP001652409">
    <property type="component" value="Unassembled WGS sequence"/>
</dbReference>
<dbReference type="EMBL" id="JAOQJL010000042">
    <property type="protein sequence ID" value="MCU6766854.1"/>
    <property type="molecule type" value="Genomic_DNA"/>
</dbReference>
<accession>A0ABT2TX83</accession>
<dbReference type="Pfam" id="PF14203">
    <property type="entry name" value="TTRAP"/>
    <property type="match status" value="1"/>
</dbReference>
<organism evidence="1 2">
    <name type="scientific">Blautia ammoniilytica</name>
    <dbReference type="NCBI Taxonomy" id="2981782"/>
    <lineage>
        <taxon>Bacteria</taxon>
        <taxon>Bacillati</taxon>
        <taxon>Bacillota</taxon>
        <taxon>Clostridia</taxon>
        <taxon>Lachnospirales</taxon>
        <taxon>Lachnospiraceae</taxon>
        <taxon>Blautia</taxon>
    </lineage>
</organism>
<reference evidence="1 2" key="1">
    <citation type="journal article" date="2021" name="ISME Commun">
        <title>Automated analysis of genomic sequences facilitates high-throughput and comprehensive description of bacteria.</title>
        <authorList>
            <person name="Hitch T.C.A."/>
        </authorList>
    </citation>
    <scope>NUCLEOTIDE SEQUENCE [LARGE SCALE GENOMIC DNA]</scope>
    <source>
        <strain evidence="1 2">Sanger_23</strain>
    </source>
</reference>
<sequence length="79" mass="9462">MMKKFEQDECLLMAICQEDTCEQTKEEMKKILPFLKHDTEMTALVKGTLEKMEHLTEEEFSKMDLTPYLTELLEDKEWI</sequence>
<keyword evidence="2" id="KW-1185">Reference proteome</keyword>
<evidence type="ECO:0000313" key="2">
    <source>
        <dbReference type="Proteomes" id="UP001652409"/>
    </source>
</evidence>
<proteinExistence type="predicted"/>
<comment type="caution">
    <text evidence="1">The sequence shown here is derived from an EMBL/GenBank/DDBJ whole genome shotgun (WGS) entry which is preliminary data.</text>
</comment>
<dbReference type="RefSeq" id="WP_144167501.1">
    <property type="nucleotide sequence ID" value="NZ_JAOQJL010000042.1"/>
</dbReference>
<evidence type="ECO:0000313" key="1">
    <source>
        <dbReference type="EMBL" id="MCU6766854.1"/>
    </source>
</evidence>
<gene>
    <name evidence="1" type="ORF">OCV61_15850</name>
</gene>
<name>A0ABT2TX83_9FIRM</name>